<keyword evidence="2" id="KW-0597">Phosphoprotein</keyword>
<dbReference type="PANTHER" id="PTHR43214:SF42">
    <property type="entry name" value="TRANSCRIPTIONAL REGULATORY PROTEIN DESR"/>
    <property type="match status" value="1"/>
</dbReference>
<dbReference type="PROSITE" id="PS50043">
    <property type="entry name" value="HTH_LUXR_2"/>
    <property type="match status" value="1"/>
</dbReference>
<reference evidence="5 6" key="1">
    <citation type="submission" date="2020-03" db="EMBL/GenBank/DDBJ databases">
        <title>Whole genome shotgun sequence of Phytohabitans houttuyneae NBRC 108639.</title>
        <authorList>
            <person name="Komaki H."/>
            <person name="Tamura T."/>
        </authorList>
    </citation>
    <scope>NUCLEOTIDE SEQUENCE [LARGE SCALE GENOMIC DNA]</scope>
    <source>
        <strain evidence="5 6">NBRC 108639</strain>
    </source>
</reference>
<gene>
    <name evidence="5" type="primary">desR_2</name>
    <name evidence="5" type="ORF">Phou_001070</name>
</gene>
<feature type="modified residue" description="4-aspartylphosphate" evidence="2">
    <location>
        <position position="54"/>
    </location>
</feature>
<dbReference type="GO" id="GO:0000160">
    <property type="term" value="P:phosphorelay signal transduction system"/>
    <property type="evidence" value="ECO:0007669"/>
    <property type="project" value="InterPro"/>
</dbReference>
<dbReference type="InterPro" id="IPR016032">
    <property type="entry name" value="Sig_transdc_resp-reg_C-effctor"/>
</dbReference>
<dbReference type="Proteomes" id="UP000482800">
    <property type="component" value="Unassembled WGS sequence"/>
</dbReference>
<reference evidence="5 6" key="2">
    <citation type="submission" date="2020-03" db="EMBL/GenBank/DDBJ databases">
        <authorList>
            <person name="Ichikawa N."/>
            <person name="Kimura A."/>
            <person name="Kitahashi Y."/>
            <person name="Uohara A."/>
        </authorList>
    </citation>
    <scope>NUCLEOTIDE SEQUENCE [LARGE SCALE GENOMIC DNA]</scope>
    <source>
        <strain evidence="5 6">NBRC 108639</strain>
    </source>
</reference>
<dbReference type="SUPFAM" id="SSF52172">
    <property type="entry name" value="CheY-like"/>
    <property type="match status" value="1"/>
</dbReference>
<evidence type="ECO:0000256" key="2">
    <source>
        <dbReference type="PROSITE-ProRule" id="PRU00169"/>
    </source>
</evidence>
<dbReference type="SUPFAM" id="SSF46894">
    <property type="entry name" value="C-terminal effector domain of the bipartite response regulators"/>
    <property type="match status" value="1"/>
</dbReference>
<organism evidence="5 6">
    <name type="scientific">Phytohabitans houttuyneae</name>
    <dbReference type="NCBI Taxonomy" id="1076126"/>
    <lineage>
        <taxon>Bacteria</taxon>
        <taxon>Bacillati</taxon>
        <taxon>Actinomycetota</taxon>
        <taxon>Actinomycetes</taxon>
        <taxon>Micromonosporales</taxon>
        <taxon>Micromonosporaceae</taxon>
    </lineage>
</organism>
<dbReference type="EMBL" id="BLPF01000001">
    <property type="protein sequence ID" value="GFJ75927.1"/>
    <property type="molecule type" value="Genomic_DNA"/>
</dbReference>
<dbReference type="InterPro" id="IPR011006">
    <property type="entry name" value="CheY-like_superfamily"/>
</dbReference>
<dbReference type="PANTHER" id="PTHR43214">
    <property type="entry name" value="TWO-COMPONENT RESPONSE REGULATOR"/>
    <property type="match status" value="1"/>
</dbReference>
<dbReference type="GO" id="GO:0003677">
    <property type="term" value="F:DNA binding"/>
    <property type="evidence" value="ECO:0007669"/>
    <property type="project" value="UniProtKB-KW"/>
</dbReference>
<dbReference type="PROSITE" id="PS00622">
    <property type="entry name" value="HTH_LUXR_1"/>
    <property type="match status" value="1"/>
</dbReference>
<dbReference type="SMART" id="SM00421">
    <property type="entry name" value="HTH_LUXR"/>
    <property type="match status" value="1"/>
</dbReference>
<feature type="domain" description="Response regulatory" evidence="4">
    <location>
        <begin position="3"/>
        <end position="122"/>
    </location>
</feature>
<dbReference type="AlphaFoldDB" id="A0A6V8K2C9"/>
<evidence type="ECO:0000313" key="5">
    <source>
        <dbReference type="EMBL" id="GFJ75927.1"/>
    </source>
</evidence>
<name>A0A6V8K2C9_9ACTN</name>
<evidence type="ECO:0000259" key="4">
    <source>
        <dbReference type="PROSITE" id="PS50110"/>
    </source>
</evidence>
<sequence length="204" mass="21792">MIRVLLGQRGRLVREALSAVMTAEDDLEVVAELSRSDEVLPIARRDHPHVAVLDIALPGPVAVTELCPTLCDAVPTCGVLILLDRQAGAGVGRSLARLAPRVGFLGAETSPYDLVESVRQLARGEPVLDAEVAVAALTASENPLTDRECEVLRMALDGAPAKEIAQKLYLSAGTVRNYLSRILAKTGARTRIEAIRIAQDAGWI</sequence>
<evidence type="ECO:0000259" key="3">
    <source>
        <dbReference type="PROSITE" id="PS50043"/>
    </source>
</evidence>
<accession>A0A6V8K2C9</accession>
<dbReference type="Pfam" id="PF00196">
    <property type="entry name" value="GerE"/>
    <property type="match status" value="1"/>
</dbReference>
<dbReference type="Gene3D" id="3.40.50.2300">
    <property type="match status" value="1"/>
</dbReference>
<feature type="domain" description="HTH luxR-type" evidence="3">
    <location>
        <begin position="137"/>
        <end position="202"/>
    </location>
</feature>
<dbReference type="PRINTS" id="PR00038">
    <property type="entry name" value="HTHLUXR"/>
</dbReference>
<protein>
    <submittedName>
        <fullName evidence="5">DNA-binding response regulator</fullName>
    </submittedName>
</protein>
<comment type="caution">
    <text evidence="5">The sequence shown here is derived from an EMBL/GenBank/DDBJ whole genome shotgun (WGS) entry which is preliminary data.</text>
</comment>
<evidence type="ECO:0000313" key="6">
    <source>
        <dbReference type="Proteomes" id="UP000482800"/>
    </source>
</evidence>
<dbReference type="GO" id="GO:0006355">
    <property type="term" value="P:regulation of DNA-templated transcription"/>
    <property type="evidence" value="ECO:0007669"/>
    <property type="project" value="InterPro"/>
</dbReference>
<dbReference type="InterPro" id="IPR001789">
    <property type="entry name" value="Sig_transdc_resp-reg_receiver"/>
</dbReference>
<dbReference type="InterPro" id="IPR000792">
    <property type="entry name" value="Tscrpt_reg_LuxR_C"/>
</dbReference>
<keyword evidence="1 5" id="KW-0238">DNA-binding</keyword>
<dbReference type="InterPro" id="IPR039420">
    <property type="entry name" value="WalR-like"/>
</dbReference>
<keyword evidence="6" id="KW-1185">Reference proteome</keyword>
<evidence type="ECO:0000256" key="1">
    <source>
        <dbReference type="ARBA" id="ARBA00023125"/>
    </source>
</evidence>
<dbReference type="PROSITE" id="PS50110">
    <property type="entry name" value="RESPONSE_REGULATORY"/>
    <property type="match status" value="1"/>
</dbReference>
<dbReference type="CDD" id="cd06170">
    <property type="entry name" value="LuxR_C_like"/>
    <property type="match status" value="1"/>
</dbReference>
<proteinExistence type="predicted"/>